<evidence type="ECO:0000313" key="1">
    <source>
        <dbReference type="EMBL" id="MCC9644347.1"/>
    </source>
</evidence>
<evidence type="ECO:0008006" key="3">
    <source>
        <dbReference type="Google" id="ProtNLM"/>
    </source>
</evidence>
<proteinExistence type="predicted"/>
<protein>
    <recommendedName>
        <fullName evidence="3">Transposase DDE domain-containing protein</fullName>
    </recommendedName>
</protein>
<reference evidence="1" key="1">
    <citation type="submission" date="2021-11" db="EMBL/GenBank/DDBJ databases">
        <title>Genome sequence.</title>
        <authorList>
            <person name="Sun Q."/>
        </authorList>
    </citation>
    <scope>NUCLEOTIDE SEQUENCE</scope>
    <source>
        <strain evidence="1">JC740</strain>
    </source>
</reference>
<keyword evidence="2" id="KW-1185">Reference proteome</keyword>
<dbReference type="Proteomes" id="UP001430306">
    <property type="component" value="Unassembled WGS sequence"/>
</dbReference>
<dbReference type="EMBL" id="JAJKFW010000045">
    <property type="protein sequence ID" value="MCC9644347.1"/>
    <property type="molecule type" value="Genomic_DNA"/>
</dbReference>
<sequence>MPISVARHAVIDARDRLLDGASMTRLKTQDVEHQTNRRWTRWRTQLRSVARHTLSLDRATFVAVMRTVVNLSDERLRSGCQPITSPRLRRVTAA</sequence>
<dbReference type="RefSeq" id="WP_230275737.1">
    <property type="nucleotide sequence ID" value="NZ_JAJKFW010000045.1"/>
</dbReference>
<comment type="caution">
    <text evidence="1">The sequence shown here is derived from an EMBL/GenBank/DDBJ whole genome shotgun (WGS) entry which is preliminary data.</text>
</comment>
<name>A0ABS8NN33_9BACT</name>
<organism evidence="1 2">
    <name type="scientific">Rhodopirellula halodulae</name>
    <dbReference type="NCBI Taxonomy" id="2894198"/>
    <lineage>
        <taxon>Bacteria</taxon>
        <taxon>Pseudomonadati</taxon>
        <taxon>Planctomycetota</taxon>
        <taxon>Planctomycetia</taxon>
        <taxon>Pirellulales</taxon>
        <taxon>Pirellulaceae</taxon>
        <taxon>Rhodopirellula</taxon>
    </lineage>
</organism>
<gene>
    <name evidence="1" type="ORF">LOC71_18880</name>
</gene>
<accession>A0ABS8NN33</accession>
<evidence type="ECO:0000313" key="2">
    <source>
        <dbReference type="Proteomes" id="UP001430306"/>
    </source>
</evidence>